<keyword evidence="3" id="KW-1185">Reference proteome</keyword>
<organism evidence="2 3">
    <name type="scientific">Candidatus Avelusimicrobium gallicola</name>
    <dbReference type="NCBI Taxonomy" id="2562704"/>
    <lineage>
        <taxon>Bacteria</taxon>
        <taxon>Pseudomonadati</taxon>
        <taxon>Elusimicrobiota</taxon>
        <taxon>Elusimicrobia</taxon>
        <taxon>Elusimicrobiales</taxon>
        <taxon>Elusimicrobiaceae</taxon>
        <taxon>Candidatus Avelusimicrobium</taxon>
    </lineage>
</organism>
<dbReference type="CDD" id="cd14845">
    <property type="entry name" value="L-Ala-D-Glu_peptidase_like"/>
    <property type="match status" value="1"/>
</dbReference>
<accession>A0A1Y4DDB1</accession>
<dbReference type="GO" id="GO:0008233">
    <property type="term" value="F:peptidase activity"/>
    <property type="evidence" value="ECO:0007669"/>
    <property type="project" value="InterPro"/>
</dbReference>
<dbReference type="EMBL" id="NFJD01000002">
    <property type="protein sequence ID" value="OUO57016.1"/>
    <property type="molecule type" value="Genomic_DNA"/>
</dbReference>
<dbReference type="InterPro" id="IPR039561">
    <property type="entry name" value="Peptidase_M15C"/>
</dbReference>
<evidence type="ECO:0000313" key="2">
    <source>
        <dbReference type="EMBL" id="OUO57016.1"/>
    </source>
</evidence>
<gene>
    <name evidence="2" type="ORF">B5F75_04000</name>
</gene>
<evidence type="ECO:0000313" key="3">
    <source>
        <dbReference type="Proteomes" id="UP000196368"/>
    </source>
</evidence>
<comment type="caution">
    <text evidence="2">The sequence shown here is derived from an EMBL/GenBank/DDBJ whole genome shotgun (WGS) entry which is preliminary data.</text>
</comment>
<name>A0A1Y4DDB1_9BACT</name>
<dbReference type="Pfam" id="PF13539">
    <property type="entry name" value="Peptidase_M15_4"/>
    <property type="match status" value="1"/>
</dbReference>
<dbReference type="InterPro" id="IPR009045">
    <property type="entry name" value="Zn_M74/Hedgehog-like"/>
</dbReference>
<dbReference type="RefSeq" id="WP_087288178.1">
    <property type="nucleotide sequence ID" value="NZ_NFJD01000002.1"/>
</dbReference>
<reference evidence="3" key="1">
    <citation type="submission" date="2017-04" db="EMBL/GenBank/DDBJ databases">
        <title>Function of individual gut microbiota members based on whole genome sequencing of pure cultures obtained from chicken caecum.</title>
        <authorList>
            <person name="Medvecky M."/>
            <person name="Cejkova D."/>
            <person name="Polansky O."/>
            <person name="Karasova D."/>
            <person name="Kubasova T."/>
            <person name="Cizek A."/>
            <person name="Rychlik I."/>
        </authorList>
    </citation>
    <scope>NUCLEOTIDE SEQUENCE [LARGE SCALE GENOMIC DNA]</scope>
    <source>
        <strain evidence="3">An273</strain>
    </source>
</reference>
<sequence length="129" mass="15034">MPVLSSVSQTRLATCHPDIVAVCRELIKQYDFSVLCGHRTREEQNKAFSCGASRLQYPQSSHNKTPSHAVDLAPYPIDWNNLARFREMWHRFDALAQLMRGREEITSEFEWGGEWDTLKDFPHIEIKEK</sequence>
<feature type="domain" description="Peptidase M15C" evidence="1">
    <location>
        <begin position="59"/>
        <end position="126"/>
    </location>
</feature>
<evidence type="ECO:0000259" key="1">
    <source>
        <dbReference type="Pfam" id="PF13539"/>
    </source>
</evidence>
<dbReference type="SUPFAM" id="SSF55166">
    <property type="entry name" value="Hedgehog/DD-peptidase"/>
    <property type="match status" value="1"/>
</dbReference>
<proteinExistence type="predicted"/>
<dbReference type="OrthoDB" id="8479979at2"/>
<dbReference type="Proteomes" id="UP000196368">
    <property type="component" value="Unassembled WGS sequence"/>
</dbReference>
<dbReference type="Gene3D" id="3.30.1380.10">
    <property type="match status" value="1"/>
</dbReference>
<protein>
    <recommendedName>
        <fullName evidence="1">Peptidase M15C domain-containing protein</fullName>
    </recommendedName>
</protein>
<dbReference type="AlphaFoldDB" id="A0A1Y4DDB1"/>